<dbReference type="Proteomes" id="UP001589608">
    <property type="component" value="Unassembled WGS sequence"/>
</dbReference>
<sequence>MTAPAEKLVELLETLPPETRQEITAWLLGRTTPVDRRALLASSALRGHSLIGPPDLRADASSHGLLGGSLPAGEESQLVTFRLPAERHAELRAWCTEHGFTMAAVVRGLIERFLEDQQRR</sequence>
<organism evidence="1 2">
    <name type="scientific">Dactylosporangium vinaceum</name>
    <dbReference type="NCBI Taxonomy" id="53362"/>
    <lineage>
        <taxon>Bacteria</taxon>
        <taxon>Bacillati</taxon>
        <taxon>Actinomycetota</taxon>
        <taxon>Actinomycetes</taxon>
        <taxon>Micromonosporales</taxon>
        <taxon>Micromonosporaceae</taxon>
        <taxon>Dactylosporangium</taxon>
    </lineage>
</organism>
<dbReference type="InterPro" id="IPR013321">
    <property type="entry name" value="Arc_rbn_hlx_hlx"/>
</dbReference>
<reference evidence="1 2" key="1">
    <citation type="submission" date="2024-09" db="EMBL/GenBank/DDBJ databases">
        <authorList>
            <person name="Sun Q."/>
            <person name="Mori K."/>
        </authorList>
    </citation>
    <scope>NUCLEOTIDE SEQUENCE [LARGE SCALE GENOMIC DNA]</scope>
    <source>
        <strain evidence="1 2">JCM 3307</strain>
    </source>
</reference>
<dbReference type="InterPro" id="IPR010985">
    <property type="entry name" value="Ribbon_hlx_hlx"/>
</dbReference>
<protein>
    <submittedName>
        <fullName evidence="1">Uncharacterized protein</fullName>
    </submittedName>
</protein>
<accession>A0ABV5M7W2</accession>
<dbReference type="SUPFAM" id="SSF47598">
    <property type="entry name" value="Ribbon-helix-helix"/>
    <property type="match status" value="1"/>
</dbReference>
<comment type="caution">
    <text evidence="1">The sequence shown here is derived from an EMBL/GenBank/DDBJ whole genome shotgun (WGS) entry which is preliminary data.</text>
</comment>
<dbReference type="Gene3D" id="1.10.1220.10">
    <property type="entry name" value="Met repressor-like"/>
    <property type="match status" value="1"/>
</dbReference>
<evidence type="ECO:0000313" key="2">
    <source>
        <dbReference type="Proteomes" id="UP001589608"/>
    </source>
</evidence>
<evidence type="ECO:0000313" key="1">
    <source>
        <dbReference type="EMBL" id="MFB9444976.1"/>
    </source>
</evidence>
<gene>
    <name evidence="1" type="ORF">ACFFTR_18030</name>
</gene>
<dbReference type="EMBL" id="JBHMCA010000033">
    <property type="protein sequence ID" value="MFB9444976.1"/>
    <property type="molecule type" value="Genomic_DNA"/>
</dbReference>
<keyword evidence="2" id="KW-1185">Reference proteome</keyword>
<dbReference type="RefSeq" id="WP_223101834.1">
    <property type="nucleotide sequence ID" value="NZ_CP061913.1"/>
</dbReference>
<name>A0ABV5M7W2_9ACTN</name>
<proteinExistence type="predicted"/>